<dbReference type="OrthoDB" id="3807625at2"/>
<keyword evidence="3" id="KW-0479">Metal-binding</keyword>
<name>A0A561U4Q0_9PSEU</name>
<accession>A0A561U4Q0</accession>
<evidence type="ECO:0000256" key="1">
    <source>
        <dbReference type="ARBA" id="ARBA00001970"/>
    </source>
</evidence>
<evidence type="ECO:0000256" key="3">
    <source>
        <dbReference type="ARBA" id="ARBA00022723"/>
    </source>
</evidence>
<keyword evidence="2" id="KW-0349">Heme</keyword>
<reference evidence="8 9" key="1">
    <citation type="submission" date="2019-06" db="EMBL/GenBank/DDBJ databases">
        <title>Sequencing the genomes of 1000 actinobacteria strains.</title>
        <authorList>
            <person name="Klenk H.-P."/>
        </authorList>
    </citation>
    <scope>NUCLEOTIDE SEQUENCE [LARGE SCALE GENOMIC DNA]</scope>
    <source>
        <strain evidence="8 9">DSM 46699</strain>
    </source>
</reference>
<dbReference type="AlphaFoldDB" id="A0A561U4Q0"/>
<sequence length="348" mass="38699">MESAIPQHLATERTQPATLRPGWQPPYPGYVARFAPSVTRVAMAYLGVQYRAAAEPPAVVRTALTDLAAACELPDGPRHVDRAGYVDENGCTTVIAIAYWDQPDSYDRWFPATREMWLGDHRATPDAGFFIEAVRPATTRFETLLSNDRPEGVALLADELSGEVAEHGYWGGARDRMPLTQTDPLAPGEPPTLIDDGARQRVRAQHNLCLIRSGQDWSDTDGDERHMYLDEVEPSLRTGMDFLRDEGGTIGCYDNRYLRLLDDDGAALDKSFGMSWWHSMAELDDWAREHPTHKAIFGAAMRYLSTLGPAARLRLHHEVTVAAADEQHFEYLGCHPETGLLKAVKTAV</sequence>
<comment type="cofactor">
    <cofactor evidence="1">
        <name>heme b</name>
        <dbReference type="ChEBI" id="CHEBI:60344"/>
    </cofactor>
</comment>
<dbReference type="RefSeq" id="WP_145740129.1">
    <property type="nucleotide sequence ID" value="NZ_VIWX01000003.1"/>
</dbReference>
<evidence type="ECO:0000313" key="9">
    <source>
        <dbReference type="Proteomes" id="UP000316184"/>
    </source>
</evidence>
<evidence type="ECO:0000256" key="4">
    <source>
        <dbReference type="ARBA" id="ARBA00023004"/>
    </source>
</evidence>
<dbReference type="InterPro" id="IPR025702">
    <property type="entry name" value="OXD"/>
</dbReference>
<organism evidence="8 9">
    <name type="scientific">Saccharopolyspora dendranthemae</name>
    <dbReference type="NCBI Taxonomy" id="1181886"/>
    <lineage>
        <taxon>Bacteria</taxon>
        <taxon>Bacillati</taxon>
        <taxon>Actinomycetota</taxon>
        <taxon>Actinomycetes</taxon>
        <taxon>Pseudonocardiales</taxon>
        <taxon>Pseudonocardiaceae</taxon>
        <taxon>Saccharopolyspora</taxon>
    </lineage>
</organism>
<feature type="region of interest" description="Disordered" evidence="7">
    <location>
        <begin position="1"/>
        <end position="22"/>
    </location>
</feature>
<protein>
    <submittedName>
        <fullName evidence="8">Aldoxime dehydratase</fullName>
    </submittedName>
</protein>
<proteinExistence type="inferred from homology"/>
<gene>
    <name evidence="8" type="ORF">FHU35_1324</name>
</gene>
<dbReference type="EMBL" id="VIWX01000003">
    <property type="protein sequence ID" value="TWF94323.1"/>
    <property type="molecule type" value="Genomic_DNA"/>
</dbReference>
<evidence type="ECO:0000256" key="2">
    <source>
        <dbReference type="ARBA" id="ARBA00022617"/>
    </source>
</evidence>
<dbReference type="GO" id="GO:0016829">
    <property type="term" value="F:lyase activity"/>
    <property type="evidence" value="ECO:0007669"/>
    <property type="project" value="UniProtKB-KW"/>
</dbReference>
<keyword evidence="5" id="KW-0456">Lyase</keyword>
<evidence type="ECO:0000256" key="5">
    <source>
        <dbReference type="ARBA" id="ARBA00023239"/>
    </source>
</evidence>
<keyword evidence="9" id="KW-1185">Reference proteome</keyword>
<dbReference type="Pfam" id="PF13816">
    <property type="entry name" value="Dehydratase_hem"/>
    <property type="match status" value="1"/>
</dbReference>
<dbReference type="Proteomes" id="UP000316184">
    <property type="component" value="Unassembled WGS sequence"/>
</dbReference>
<evidence type="ECO:0000256" key="7">
    <source>
        <dbReference type="SAM" id="MobiDB-lite"/>
    </source>
</evidence>
<dbReference type="GO" id="GO:0046872">
    <property type="term" value="F:metal ion binding"/>
    <property type="evidence" value="ECO:0007669"/>
    <property type="project" value="UniProtKB-KW"/>
</dbReference>
<evidence type="ECO:0000313" key="8">
    <source>
        <dbReference type="EMBL" id="TWF94323.1"/>
    </source>
</evidence>
<keyword evidence="4" id="KW-0408">Iron</keyword>
<evidence type="ECO:0000256" key="6">
    <source>
        <dbReference type="ARBA" id="ARBA00034312"/>
    </source>
</evidence>
<comment type="caution">
    <text evidence="8">The sequence shown here is derived from an EMBL/GenBank/DDBJ whole genome shotgun (WGS) entry which is preliminary data.</text>
</comment>
<comment type="similarity">
    <text evidence="6">Belongs to the heme-containing dehydratase family.</text>
</comment>